<dbReference type="EMBL" id="LKEB01000061">
    <property type="protein sequence ID" value="ROV98440.1"/>
    <property type="molecule type" value="Genomic_DNA"/>
</dbReference>
<organism evidence="2 3">
    <name type="scientific">Cytospora leucostoma</name>
    <dbReference type="NCBI Taxonomy" id="1230097"/>
    <lineage>
        <taxon>Eukaryota</taxon>
        <taxon>Fungi</taxon>
        <taxon>Dikarya</taxon>
        <taxon>Ascomycota</taxon>
        <taxon>Pezizomycotina</taxon>
        <taxon>Sordariomycetes</taxon>
        <taxon>Sordariomycetidae</taxon>
        <taxon>Diaporthales</taxon>
        <taxon>Cytosporaceae</taxon>
        <taxon>Cytospora</taxon>
    </lineage>
</organism>
<keyword evidence="3" id="KW-1185">Reference proteome</keyword>
<sequence length="175" mass="20019">MLPDGTGPWSPQFAVDAVDDSKDLRSEEWFQIQRENEDRGFHCIKTDKGRKALHNLTDWSFTQCWDPRARYALYHNVAWPQPSKQEVRSELARLRALARAGNHYAPAPDWRWAPGLEVQMDSSPRNEDLHPSDAGEGPDSPPTLVPRGPSPRARAHMARRKASKFVPELETIREE</sequence>
<feature type="compositionally biased region" description="Basic residues" evidence="1">
    <location>
        <begin position="153"/>
        <end position="163"/>
    </location>
</feature>
<gene>
    <name evidence="2" type="ORF">VPNG_08500</name>
</gene>
<feature type="region of interest" description="Disordered" evidence="1">
    <location>
        <begin position="120"/>
        <end position="175"/>
    </location>
</feature>
<dbReference type="AlphaFoldDB" id="A0A423W536"/>
<evidence type="ECO:0000313" key="2">
    <source>
        <dbReference type="EMBL" id="ROV98440.1"/>
    </source>
</evidence>
<evidence type="ECO:0000256" key="1">
    <source>
        <dbReference type="SAM" id="MobiDB-lite"/>
    </source>
</evidence>
<dbReference type="Proteomes" id="UP000285146">
    <property type="component" value="Unassembled WGS sequence"/>
</dbReference>
<reference evidence="2 3" key="1">
    <citation type="submission" date="2015-09" db="EMBL/GenBank/DDBJ databases">
        <title>Host preference determinants of Valsa canker pathogens revealed by comparative genomics.</title>
        <authorList>
            <person name="Yin Z."/>
            <person name="Huang L."/>
        </authorList>
    </citation>
    <scope>NUCLEOTIDE SEQUENCE [LARGE SCALE GENOMIC DNA]</scope>
    <source>
        <strain evidence="2 3">SXYLt</strain>
    </source>
</reference>
<evidence type="ECO:0000313" key="3">
    <source>
        <dbReference type="Proteomes" id="UP000285146"/>
    </source>
</evidence>
<name>A0A423W536_9PEZI</name>
<proteinExistence type="predicted"/>
<comment type="caution">
    <text evidence="2">The sequence shown here is derived from an EMBL/GenBank/DDBJ whole genome shotgun (WGS) entry which is preliminary data.</text>
</comment>
<dbReference type="InParanoid" id="A0A423W536"/>
<accession>A0A423W536</accession>
<protein>
    <submittedName>
        <fullName evidence="2">Uncharacterized protein</fullName>
    </submittedName>
</protein>
<feature type="compositionally biased region" description="Basic and acidic residues" evidence="1">
    <location>
        <begin position="124"/>
        <end position="133"/>
    </location>
</feature>